<dbReference type="PANTHER" id="PTHR11177:SF397">
    <property type="entry name" value="CHITINASE"/>
    <property type="match status" value="1"/>
</dbReference>
<evidence type="ECO:0000259" key="3">
    <source>
        <dbReference type="PROSITE" id="PS51910"/>
    </source>
</evidence>
<evidence type="ECO:0000313" key="4">
    <source>
        <dbReference type="EMBL" id="QRD83215.1"/>
    </source>
</evidence>
<dbReference type="PROSITE" id="PS51910">
    <property type="entry name" value="GH18_2"/>
    <property type="match status" value="1"/>
</dbReference>
<accession>A0A7U2QUE0</accession>
<dbReference type="GO" id="GO:0005975">
    <property type="term" value="P:carbohydrate metabolic process"/>
    <property type="evidence" value="ECO:0007669"/>
    <property type="project" value="InterPro"/>
</dbReference>
<proteinExistence type="inferred from homology"/>
<feature type="domain" description="GH18" evidence="3">
    <location>
        <begin position="1"/>
        <end position="120"/>
    </location>
</feature>
<dbReference type="InterPro" id="IPR017853">
    <property type="entry name" value="GH"/>
</dbReference>
<dbReference type="Proteomes" id="UP000596276">
    <property type="component" value="Chromosome 2"/>
</dbReference>
<evidence type="ECO:0000256" key="2">
    <source>
        <dbReference type="ARBA" id="ARBA00012729"/>
    </source>
</evidence>
<gene>
    <name evidence="4" type="ORF">F9C07_2253448</name>
</gene>
<dbReference type="SUPFAM" id="SSF54556">
    <property type="entry name" value="Chitinase insertion domain"/>
    <property type="match status" value="1"/>
</dbReference>
<evidence type="ECO:0000256" key="1">
    <source>
        <dbReference type="ARBA" id="ARBA00008682"/>
    </source>
</evidence>
<dbReference type="PANTHER" id="PTHR11177">
    <property type="entry name" value="CHITINASE"/>
    <property type="match status" value="1"/>
</dbReference>
<comment type="similarity">
    <text evidence="1">Belongs to the glycosyl hydrolase 18 family. Chitinase class V subfamily.</text>
</comment>
<dbReference type="SUPFAM" id="SSF51445">
    <property type="entry name" value="(Trans)glycosidases"/>
    <property type="match status" value="1"/>
</dbReference>
<dbReference type="Pfam" id="PF00704">
    <property type="entry name" value="Glyco_hydro_18"/>
    <property type="match status" value="1"/>
</dbReference>
<dbReference type="EMBL" id="CP044622">
    <property type="protein sequence ID" value="QRD83215.1"/>
    <property type="molecule type" value="Genomic_DNA"/>
</dbReference>
<dbReference type="InterPro" id="IPR001223">
    <property type="entry name" value="Glyco_hydro18_cat"/>
</dbReference>
<name>A0A7U2QUE0_ASPFN</name>
<sequence>MGFGFYGRTFTLENSGYTAPDCPFTTGDTSGPCTHTSGYLAYYEIQDLLDKNPQITPVHDKVAAFLHFTYDKDQWISYDDKTTFKQKLDWARSVGLGGSLIWASDQDTYDFAAHAALLGKANVTSVQEKVKARSLSVTQDVLAQTVARSLNEGGYTLVGYDKDKCQKSKKNYGQPICCDTDSAPSTCQWRGGGRDCNGQCHAGEIKLFTSSTGGGDYNGFQVTFVARIALSIILPWTAIGLVAMDPARTASIERRAPPAFKAFQIRQWKIMIRAFPWPASGELFKGNAGKVVFKKSFMLGASSCARTSVEAVDLDKVAKGVFFNTEHVVEKAYIQILLRSAVTGVLPSGSLMKTLSRAPSIADGDALIPNDRLFSALGTRNNRGTFLLTEKSLNIVKGKIFDIEDKDDIFNGVIHNPTDPRKFDKALDLVAKSGTKEEELFDFIRRAIGVWNYLNHPELLSRVDTVREKLFAEAIVLAQTVPGFKSLPAILKEVDADWYRVAASGTRDWVSAQLMLISLRYMGSRAANAEVVQTTAHLLKNQLDDIVVPALKALKD</sequence>
<dbReference type="VEuPathDB" id="FungiDB:F9C07_2253448"/>
<dbReference type="VEuPathDB" id="FungiDB:AFLA_000319"/>
<protein>
    <recommendedName>
        <fullName evidence="2">chitinase</fullName>
        <ecNumber evidence="2">3.2.1.14</ecNumber>
    </recommendedName>
</protein>
<keyword evidence="5" id="KW-1185">Reference proteome</keyword>
<dbReference type="EC" id="3.2.1.14" evidence="2"/>
<dbReference type="AlphaFoldDB" id="A0A7U2QUE0"/>
<organism evidence="4 5">
    <name type="scientific">Aspergillus flavus (strain ATCC 200026 / FGSC A1120 / IAM 13836 / NRRL 3357 / JCM 12722 / SRRC 167)</name>
    <dbReference type="NCBI Taxonomy" id="332952"/>
    <lineage>
        <taxon>Eukaryota</taxon>
        <taxon>Fungi</taxon>
        <taxon>Dikarya</taxon>
        <taxon>Ascomycota</taxon>
        <taxon>Pezizomycotina</taxon>
        <taxon>Eurotiomycetes</taxon>
        <taxon>Eurotiomycetidae</taxon>
        <taxon>Eurotiales</taxon>
        <taxon>Aspergillaceae</taxon>
        <taxon>Aspergillus</taxon>
        <taxon>Aspergillus subgen. Circumdati</taxon>
    </lineage>
</organism>
<dbReference type="GO" id="GO:0008843">
    <property type="term" value="F:endochitinase activity"/>
    <property type="evidence" value="ECO:0007669"/>
    <property type="project" value="UniProtKB-EC"/>
</dbReference>
<dbReference type="InterPro" id="IPR029070">
    <property type="entry name" value="Chitinase_insertion_sf"/>
</dbReference>
<reference evidence="5" key="1">
    <citation type="journal article" date="2021" name="G3 (Bethesda)">
        <title>Chromosome assembled and annotated genome sequence of Aspergillus flavus NRRL 3357.</title>
        <authorList>
            <person name="Skerker J.M."/>
            <person name="Pianalto K.M."/>
            <person name="Mondo S.J."/>
            <person name="Yang K."/>
            <person name="Arkin A.P."/>
            <person name="Keller N.P."/>
            <person name="Grigoriev I.V."/>
            <person name="Louise Glass N.L."/>
        </authorList>
    </citation>
    <scope>NUCLEOTIDE SEQUENCE [LARGE SCALE GENOMIC DNA]</scope>
    <source>
        <strain evidence="5">ATCC 200026 / FGSC A1120 / IAM 13836 / NRRL 3357 / JCM 12722 / SRRC 167</strain>
    </source>
</reference>
<dbReference type="InterPro" id="IPR050314">
    <property type="entry name" value="Glycosyl_Hydrlase_18"/>
</dbReference>
<dbReference type="Gene3D" id="3.20.20.80">
    <property type="entry name" value="Glycosidases"/>
    <property type="match status" value="1"/>
</dbReference>
<evidence type="ECO:0000313" key="5">
    <source>
        <dbReference type="Proteomes" id="UP000596276"/>
    </source>
</evidence>
<dbReference type="Gene3D" id="3.10.50.10">
    <property type="match status" value="1"/>
</dbReference>